<comment type="cofactor">
    <cofactor evidence="11">
        <name>Mg(2+)</name>
        <dbReference type="ChEBI" id="CHEBI:18420"/>
    </cofactor>
    <text evidence="11">Mg(2+) is required for catalysis and for stabilizing the dimer.</text>
</comment>
<dbReference type="Gene3D" id="3.30.390.10">
    <property type="entry name" value="Enolase-like, N-terminal domain"/>
    <property type="match status" value="1"/>
</dbReference>
<evidence type="ECO:0000256" key="1">
    <source>
        <dbReference type="ARBA" id="ARBA00005031"/>
    </source>
</evidence>
<evidence type="ECO:0000256" key="10">
    <source>
        <dbReference type="PIRSR" id="PIRSR001400-2"/>
    </source>
</evidence>
<evidence type="ECO:0000256" key="2">
    <source>
        <dbReference type="ARBA" id="ARBA00009604"/>
    </source>
</evidence>
<dbReference type="Proteomes" id="UP000229893">
    <property type="component" value="Unassembled WGS sequence"/>
</dbReference>
<dbReference type="Gene3D" id="3.20.20.120">
    <property type="entry name" value="Enolase-like C-terminal domain"/>
    <property type="match status" value="1"/>
</dbReference>
<feature type="binding site" evidence="10">
    <location>
        <position position="283"/>
    </location>
    <ligand>
        <name>substrate</name>
    </ligand>
</feature>
<evidence type="ECO:0000256" key="6">
    <source>
        <dbReference type="ARBA" id="ARBA00022842"/>
    </source>
</evidence>
<keyword evidence="6 11" id="KW-0460">Magnesium</keyword>
<protein>
    <recommendedName>
        <fullName evidence="4">Enolase</fullName>
        <ecNumber evidence="3">4.2.1.11</ecNumber>
    </recommendedName>
</protein>
<comment type="similarity">
    <text evidence="2">Belongs to the enolase family.</text>
</comment>
<keyword evidence="7" id="KW-0324">Glycolysis</keyword>
<dbReference type="Pfam" id="PF03952">
    <property type="entry name" value="Enolase_N"/>
    <property type="match status" value="1"/>
</dbReference>
<sequence>MKISAIDIEIIHDSRGVETLEARMESGHSWGVSSVPSGKSRSSYEAYVKDPKEAKSWFEKNLKKELIDKTFLYQRDFDSWLIKFDGTRDKSLLGGNLILALSLSFARLKAHFERIELYQYINKLYRGSIHIIPPTIPRLLVNIINGGAHIKKPSFNLGFQEFHVIPHHENVRESLKAVNNLYNSLEKKVINLFGKNEVFMGDEGGISAPFLSNEQALSLLKEETRELAFNKKHSFDLGVDVAANYFYVKKDNFYRVGNETFNNKELLDYYDHLIHKYGLIYMEDPFYEEAFHDFSILNKRKGIYIVSDDLTSTNLDRTKMAVSNDSMDGLIIKPNQIGTLSEVVEVSDFAHKSGKQLIVSHRSGETMDDFVADLAVGLNAWGIKAGVPKQKERLSKYHRLIEIEKKLTH</sequence>
<comment type="caution">
    <text evidence="14">The sequence shown here is derived from an EMBL/GenBank/DDBJ whole genome shotgun (WGS) entry which is preliminary data.</text>
</comment>
<proteinExistence type="inferred from homology"/>
<dbReference type="InterPro" id="IPR000941">
    <property type="entry name" value="Enolase"/>
</dbReference>
<evidence type="ECO:0000256" key="9">
    <source>
        <dbReference type="PIRSR" id="PIRSR001400-1"/>
    </source>
</evidence>
<feature type="binding site" evidence="10">
    <location>
        <position position="161"/>
    </location>
    <ligand>
        <name>substrate</name>
    </ligand>
</feature>
<dbReference type="SMART" id="SM01193">
    <property type="entry name" value="Enolase_N"/>
    <property type="match status" value="1"/>
</dbReference>
<feature type="active site" description="Proton donor" evidence="9">
    <location>
        <position position="203"/>
    </location>
</feature>
<feature type="binding site" evidence="10">
    <location>
        <position position="308"/>
    </location>
    <ligand>
        <name>substrate</name>
    </ligand>
</feature>
<dbReference type="SMART" id="SM01192">
    <property type="entry name" value="Enolase_C"/>
    <property type="match status" value="1"/>
</dbReference>
<dbReference type="PANTHER" id="PTHR11902">
    <property type="entry name" value="ENOLASE"/>
    <property type="match status" value="1"/>
</dbReference>
<evidence type="ECO:0000313" key="15">
    <source>
        <dbReference type="Proteomes" id="UP000229893"/>
    </source>
</evidence>
<dbReference type="UniPathway" id="UPA00109">
    <property type="reaction ID" value="UER00187"/>
</dbReference>
<evidence type="ECO:0000259" key="13">
    <source>
        <dbReference type="SMART" id="SM01193"/>
    </source>
</evidence>
<dbReference type="InterPro" id="IPR036849">
    <property type="entry name" value="Enolase-like_C_sf"/>
</dbReference>
<evidence type="ECO:0000256" key="7">
    <source>
        <dbReference type="ARBA" id="ARBA00023152"/>
    </source>
</evidence>
<dbReference type="InterPro" id="IPR020810">
    <property type="entry name" value="Enolase_C"/>
</dbReference>
<keyword evidence="11" id="KW-0479">Metal-binding</keyword>
<keyword evidence="8" id="KW-0456">Lyase</keyword>
<dbReference type="PIRSF" id="PIRSF001400">
    <property type="entry name" value="Enolase"/>
    <property type="match status" value="1"/>
</dbReference>
<evidence type="ECO:0000256" key="3">
    <source>
        <dbReference type="ARBA" id="ARBA00012058"/>
    </source>
</evidence>
<accession>A0A2H0N9S5</accession>
<dbReference type="SUPFAM" id="SSF51604">
    <property type="entry name" value="Enolase C-terminal domain-like"/>
    <property type="match status" value="1"/>
</dbReference>
<dbReference type="AlphaFoldDB" id="A0A2H0N9S5"/>
<feature type="binding site" evidence="10">
    <location>
        <position position="384"/>
    </location>
    <ligand>
        <name>substrate</name>
    </ligand>
</feature>
<dbReference type="GO" id="GO:0006096">
    <property type="term" value="P:glycolytic process"/>
    <property type="evidence" value="ECO:0007669"/>
    <property type="project" value="UniProtKB-UniPathway"/>
</dbReference>
<keyword evidence="5" id="KW-0964">Secreted</keyword>
<organism evidence="14 15">
    <name type="scientific">Candidatus Liptonbacteria bacterium CG11_big_fil_rev_8_21_14_0_20_35_14</name>
    <dbReference type="NCBI Taxonomy" id="1974634"/>
    <lineage>
        <taxon>Bacteria</taxon>
        <taxon>Candidatus Liptoniibacteriota</taxon>
    </lineage>
</organism>
<feature type="binding site" evidence="11">
    <location>
        <position position="283"/>
    </location>
    <ligand>
        <name>Mg(2+)</name>
        <dbReference type="ChEBI" id="CHEBI:18420"/>
    </ligand>
</feature>
<dbReference type="GO" id="GO:0004634">
    <property type="term" value="F:phosphopyruvate hydratase activity"/>
    <property type="evidence" value="ECO:0007669"/>
    <property type="project" value="UniProtKB-EC"/>
</dbReference>
<dbReference type="EC" id="4.2.1.11" evidence="3"/>
<evidence type="ECO:0000256" key="4">
    <source>
        <dbReference type="ARBA" id="ARBA00017068"/>
    </source>
</evidence>
<dbReference type="PRINTS" id="PR00148">
    <property type="entry name" value="ENOLASE"/>
</dbReference>
<feature type="active site" description="Proton acceptor" evidence="9">
    <location>
        <position position="333"/>
    </location>
</feature>
<dbReference type="PANTHER" id="PTHR11902:SF1">
    <property type="entry name" value="ENOLASE"/>
    <property type="match status" value="1"/>
</dbReference>
<dbReference type="InterPro" id="IPR020811">
    <property type="entry name" value="Enolase_N"/>
</dbReference>
<dbReference type="SUPFAM" id="SSF54826">
    <property type="entry name" value="Enolase N-terminal domain-like"/>
    <property type="match status" value="1"/>
</dbReference>
<dbReference type="EMBL" id="PCWO01000031">
    <property type="protein sequence ID" value="PIR04885.1"/>
    <property type="molecule type" value="Genomic_DNA"/>
</dbReference>
<feature type="binding site" evidence="11">
    <location>
        <position position="308"/>
    </location>
    <ligand>
        <name>Mg(2+)</name>
        <dbReference type="ChEBI" id="CHEBI:18420"/>
    </ligand>
</feature>
<evidence type="ECO:0000256" key="5">
    <source>
        <dbReference type="ARBA" id="ARBA00022525"/>
    </source>
</evidence>
<evidence type="ECO:0000313" key="14">
    <source>
        <dbReference type="EMBL" id="PIR04885.1"/>
    </source>
</evidence>
<dbReference type="GO" id="GO:0000287">
    <property type="term" value="F:magnesium ion binding"/>
    <property type="evidence" value="ECO:0007669"/>
    <property type="project" value="InterPro"/>
</dbReference>
<reference evidence="14 15" key="1">
    <citation type="submission" date="2017-09" db="EMBL/GenBank/DDBJ databases">
        <title>Depth-based differentiation of microbial function through sediment-hosted aquifers and enrichment of novel symbionts in the deep terrestrial subsurface.</title>
        <authorList>
            <person name="Probst A.J."/>
            <person name="Ladd B."/>
            <person name="Jarett J.K."/>
            <person name="Geller-Mcgrath D.E."/>
            <person name="Sieber C.M."/>
            <person name="Emerson J.B."/>
            <person name="Anantharaman K."/>
            <person name="Thomas B.C."/>
            <person name="Malmstrom R."/>
            <person name="Stieglmeier M."/>
            <person name="Klingl A."/>
            <person name="Woyke T."/>
            <person name="Ryan C.M."/>
            <person name="Banfield J.F."/>
        </authorList>
    </citation>
    <scope>NUCLEOTIDE SEQUENCE [LARGE SCALE GENOMIC DNA]</scope>
    <source>
        <strain evidence="14">CG11_big_fil_rev_8_21_14_0_20_35_14</strain>
    </source>
</reference>
<dbReference type="Pfam" id="PF00113">
    <property type="entry name" value="Enolase_C"/>
    <property type="match status" value="1"/>
</dbReference>
<feature type="binding site" evidence="11">
    <location>
        <position position="240"/>
    </location>
    <ligand>
        <name>Mg(2+)</name>
        <dbReference type="ChEBI" id="CHEBI:18420"/>
    </ligand>
</feature>
<feature type="domain" description="Enolase C-terminal TIM barrel" evidence="12">
    <location>
        <begin position="133"/>
        <end position="409"/>
    </location>
</feature>
<feature type="binding site" evidence="10">
    <location>
        <begin position="360"/>
        <end position="363"/>
    </location>
    <ligand>
        <name>substrate</name>
    </ligand>
</feature>
<evidence type="ECO:0000256" key="8">
    <source>
        <dbReference type="ARBA" id="ARBA00023239"/>
    </source>
</evidence>
<dbReference type="InterPro" id="IPR029017">
    <property type="entry name" value="Enolase-like_N"/>
</dbReference>
<feature type="domain" description="Enolase N-terminal" evidence="13">
    <location>
        <begin position="3"/>
        <end position="121"/>
    </location>
</feature>
<gene>
    <name evidence="14" type="ORF">COV57_02190</name>
</gene>
<name>A0A2H0N9S5_9BACT</name>
<dbReference type="GO" id="GO:0000015">
    <property type="term" value="C:phosphopyruvate hydratase complex"/>
    <property type="evidence" value="ECO:0007669"/>
    <property type="project" value="InterPro"/>
</dbReference>
<comment type="pathway">
    <text evidence="1">Carbohydrate degradation; glycolysis; pyruvate from D-glyceraldehyde 3-phosphate: step 4/5.</text>
</comment>
<evidence type="ECO:0000259" key="12">
    <source>
        <dbReference type="SMART" id="SM01192"/>
    </source>
</evidence>
<feature type="binding site" evidence="10">
    <location>
        <position position="149"/>
    </location>
    <ligand>
        <name>substrate</name>
    </ligand>
</feature>
<evidence type="ECO:0000256" key="11">
    <source>
        <dbReference type="PIRSR" id="PIRSR001400-3"/>
    </source>
</evidence>